<feature type="domain" description="DUF8207" evidence="2">
    <location>
        <begin position="166"/>
        <end position="266"/>
    </location>
</feature>
<reference evidence="3 4" key="1">
    <citation type="journal article" date="2024" name="Insects">
        <title>An Improved Chromosome-Level Genome Assembly of the Firefly Pyrocoelia pectoralis.</title>
        <authorList>
            <person name="Fu X."/>
            <person name="Meyer-Rochow V.B."/>
            <person name="Ballantyne L."/>
            <person name="Zhu X."/>
        </authorList>
    </citation>
    <scope>NUCLEOTIDE SEQUENCE [LARGE SCALE GENOMIC DNA]</scope>
    <source>
        <strain evidence="3">XCY_ONT2</strain>
    </source>
</reference>
<keyword evidence="4" id="KW-1185">Reference proteome</keyword>
<proteinExistence type="predicted"/>
<comment type="caution">
    <text evidence="3">The sequence shown here is derived from an EMBL/GenBank/DDBJ whole genome shotgun (WGS) entry which is preliminary data.</text>
</comment>
<name>A0AAN7UX67_9COLE</name>
<organism evidence="3 4">
    <name type="scientific">Pyrocoelia pectoralis</name>
    <dbReference type="NCBI Taxonomy" id="417401"/>
    <lineage>
        <taxon>Eukaryota</taxon>
        <taxon>Metazoa</taxon>
        <taxon>Ecdysozoa</taxon>
        <taxon>Arthropoda</taxon>
        <taxon>Hexapoda</taxon>
        <taxon>Insecta</taxon>
        <taxon>Pterygota</taxon>
        <taxon>Neoptera</taxon>
        <taxon>Endopterygota</taxon>
        <taxon>Coleoptera</taxon>
        <taxon>Polyphaga</taxon>
        <taxon>Elateriformia</taxon>
        <taxon>Elateroidea</taxon>
        <taxon>Lampyridae</taxon>
        <taxon>Lampyrinae</taxon>
        <taxon>Pyrocoelia</taxon>
    </lineage>
</organism>
<dbReference type="PANTHER" id="PTHR35374">
    <property type="entry name" value="CYCLIN-DEPENDENT KINASE 11A-LIKE"/>
    <property type="match status" value="1"/>
</dbReference>
<evidence type="ECO:0000259" key="2">
    <source>
        <dbReference type="Pfam" id="PF26634"/>
    </source>
</evidence>
<feature type="region of interest" description="Disordered" evidence="1">
    <location>
        <begin position="62"/>
        <end position="89"/>
    </location>
</feature>
<gene>
    <name evidence="3" type="ORF">RI129_000140</name>
</gene>
<evidence type="ECO:0000256" key="1">
    <source>
        <dbReference type="SAM" id="MobiDB-lite"/>
    </source>
</evidence>
<dbReference type="EMBL" id="JAVRBK010000032">
    <property type="protein sequence ID" value="KAK5637857.1"/>
    <property type="molecule type" value="Genomic_DNA"/>
</dbReference>
<evidence type="ECO:0000313" key="4">
    <source>
        <dbReference type="Proteomes" id="UP001329430"/>
    </source>
</evidence>
<protein>
    <recommendedName>
        <fullName evidence="2">DUF8207 domain-containing protein</fullName>
    </recommendedName>
</protein>
<dbReference type="AlphaFoldDB" id="A0AAN7UX67"/>
<sequence length="340" mass="39609">MDSKEIKLKRRIVQARKAIQQKYNSLKAKRFNKELDFVQTYKPLIEPLANIQKNFEQKYVVKSEKREAEEEEEESTTKRRPIIRSTPRTPTRMIRIPGITPLSLLPQFSRSPPRFLDTAVRPEEKQHPSTSSPSALLNLSEEFLEQYAPLPRVYVERMIRDTENAIDTTYGIHYNIDTDKWTMGNTPIDVQGEDLMVKGVRYKGTEGLYELIIMNAPDRSLITEQDEENYKQILIDTNVARRSYDAGEQLRGSKRMKYTQIIKPLLTTTTGSGVFKEIGHRPIEYKYWNNVHELIRELEVLWSEKRAGNTGLVNDIISIVEELYEDGYIDKPTQSFFSKL</sequence>
<dbReference type="PANTHER" id="PTHR35374:SF1">
    <property type="entry name" value="PROTEIN KINASE DOMAIN-CONTAINING PROTEIN"/>
    <property type="match status" value="1"/>
</dbReference>
<dbReference type="InterPro" id="IPR058520">
    <property type="entry name" value="DUF8207"/>
</dbReference>
<dbReference type="Proteomes" id="UP001329430">
    <property type="component" value="Unassembled WGS sequence"/>
</dbReference>
<evidence type="ECO:0000313" key="3">
    <source>
        <dbReference type="EMBL" id="KAK5637857.1"/>
    </source>
</evidence>
<accession>A0AAN7UX67</accession>
<dbReference type="Pfam" id="PF26634">
    <property type="entry name" value="DUF8207"/>
    <property type="match status" value="1"/>
</dbReference>